<evidence type="ECO:0000256" key="2">
    <source>
        <dbReference type="ARBA" id="ARBA00022908"/>
    </source>
</evidence>
<evidence type="ECO:0000256" key="1">
    <source>
        <dbReference type="ARBA" id="ARBA00008857"/>
    </source>
</evidence>
<dbReference type="GO" id="GO:0006310">
    <property type="term" value="P:DNA recombination"/>
    <property type="evidence" value="ECO:0007669"/>
    <property type="project" value="UniProtKB-KW"/>
</dbReference>
<comment type="similarity">
    <text evidence="1">Belongs to the 'phage' integrase family.</text>
</comment>
<keyword evidence="9" id="KW-1185">Reference proteome</keyword>
<gene>
    <name evidence="8" type="ORF">ES674_13965</name>
</gene>
<comment type="caution">
    <text evidence="8">The sequence shown here is derived from an EMBL/GenBank/DDBJ whole genome shotgun (WGS) entry which is preliminary data.</text>
</comment>
<dbReference type="PANTHER" id="PTHR30349">
    <property type="entry name" value="PHAGE INTEGRASE-RELATED"/>
    <property type="match status" value="1"/>
</dbReference>
<dbReference type="OrthoDB" id="1493636at2"/>
<dbReference type="InterPro" id="IPR050090">
    <property type="entry name" value="Tyrosine_recombinase_XerCD"/>
</dbReference>
<evidence type="ECO:0000256" key="3">
    <source>
        <dbReference type="ARBA" id="ARBA00023125"/>
    </source>
</evidence>
<feature type="domain" description="Tyr recombinase" evidence="6">
    <location>
        <begin position="225"/>
        <end position="411"/>
    </location>
</feature>
<dbReference type="GO" id="GO:0015074">
    <property type="term" value="P:DNA integration"/>
    <property type="evidence" value="ECO:0007669"/>
    <property type="project" value="UniProtKB-KW"/>
</dbReference>
<sequence>MRSTFNIKEPKGNKETLILFSAYIKTEGRKFIYSTGEVIHPDEWDFENRQPKGLNGRSVKAEKHRVIKRQLDRYHNFYSDTIQNYKLSNREILLASLKEEFNKEFKRTESISTQFFEVYDLFLNEKKNDQTEEANSPTTIKRYEYNRKLLEDYQEGIKKKIYFNQIDKSFYNSLVSFCIKTKKHSSNTLRRNIGLFKTFMYWAVENNHTYKLDFQKFKAPKAQETEEVALTLVQVQEVFDFDFTGNERLEKVRDLFVFGCATGMRYSNYSKVQKKDIQDGAIVVRDQKNNDKTLKVPLNDFSTYILEKYNYNLPKISNQKFNEYVKEAFSKMGFDENIKKTTKIGKEIIEQIDHLYDRISSHTARRSFITIMKNKKIPDKVIMSYTGHRSLEVFNKYYKPNNEERNDFMQDVWKLEDTSESKNKDN</sequence>
<dbReference type="Pfam" id="PF13102">
    <property type="entry name" value="Phage_int_SAM_5"/>
    <property type="match status" value="1"/>
</dbReference>
<dbReference type="RefSeq" id="WP_148405040.1">
    <property type="nucleotide sequence ID" value="NZ_VSKK01000005.1"/>
</dbReference>
<dbReference type="EMBL" id="VSKK01000005">
    <property type="protein sequence ID" value="TYB74259.1"/>
    <property type="molecule type" value="Genomic_DNA"/>
</dbReference>
<evidence type="ECO:0000256" key="5">
    <source>
        <dbReference type="PROSITE-ProRule" id="PRU01248"/>
    </source>
</evidence>
<reference evidence="8 9" key="1">
    <citation type="submission" date="2019-08" db="EMBL/GenBank/DDBJ databases">
        <title>Genomes of Antarctic Bizionia species.</title>
        <authorList>
            <person name="Bowman J.P."/>
        </authorList>
    </citation>
    <scope>NUCLEOTIDE SEQUENCE [LARGE SCALE GENOMIC DNA]</scope>
    <source>
        <strain evidence="8 9">ADA-4</strain>
    </source>
</reference>
<proteinExistence type="inferred from homology"/>
<feature type="domain" description="Core-binding (CB)" evidence="7">
    <location>
        <begin position="113"/>
        <end position="204"/>
    </location>
</feature>
<keyword evidence="3 5" id="KW-0238">DNA-binding</keyword>
<dbReference type="SUPFAM" id="SSF56349">
    <property type="entry name" value="DNA breaking-rejoining enzymes"/>
    <property type="match status" value="1"/>
</dbReference>
<dbReference type="Gene3D" id="1.10.443.10">
    <property type="entry name" value="Intergrase catalytic core"/>
    <property type="match status" value="1"/>
</dbReference>
<protein>
    <submittedName>
        <fullName evidence="8">Site-specific integrase</fullName>
    </submittedName>
</protein>
<evidence type="ECO:0000259" key="7">
    <source>
        <dbReference type="PROSITE" id="PS51900"/>
    </source>
</evidence>
<dbReference type="PROSITE" id="PS51900">
    <property type="entry name" value="CB"/>
    <property type="match status" value="1"/>
</dbReference>
<evidence type="ECO:0000313" key="9">
    <source>
        <dbReference type="Proteomes" id="UP000323720"/>
    </source>
</evidence>
<dbReference type="PANTHER" id="PTHR30349:SF64">
    <property type="entry name" value="PROPHAGE INTEGRASE INTD-RELATED"/>
    <property type="match status" value="1"/>
</dbReference>
<accession>A0A5D0QZM3</accession>
<dbReference type="InterPro" id="IPR025269">
    <property type="entry name" value="SAM-like_dom"/>
</dbReference>
<evidence type="ECO:0000259" key="6">
    <source>
        <dbReference type="PROSITE" id="PS51898"/>
    </source>
</evidence>
<evidence type="ECO:0000256" key="4">
    <source>
        <dbReference type="ARBA" id="ARBA00023172"/>
    </source>
</evidence>
<dbReference type="GO" id="GO:0003677">
    <property type="term" value="F:DNA binding"/>
    <property type="evidence" value="ECO:0007669"/>
    <property type="project" value="UniProtKB-UniRule"/>
</dbReference>
<evidence type="ECO:0000313" key="8">
    <source>
        <dbReference type="EMBL" id="TYB74259.1"/>
    </source>
</evidence>
<dbReference type="InterPro" id="IPR002104">
    <property type="entry name" value="Integrase_catalytic"/>
</dbReference>
<dbReference type="InterPro" id="IPR044068">
    <property type="entry name" value="CB"/>
</dbReference>
<dbReference type="Pfam" id="PF00589">
    <property type="entry name" value="Phage_integrase"/>
    <property type="match status" value="1"/>
</dbReference>
<dbReference type="PROSITE" id="PS51898">
    <property type="entry name" value="TYR_RECOMBINASE"/>
    <property type="match status" value="1"/>
</dbReference>
<keyword evidence="2" id="KW-0229">DNA integration</keyword>
<dbReference type="InterPro" id="IPR010998">
    <property type="entry name" value="Integrase_recombinase_N"/>
</dbReference>
<dbReference type="AlphaFoldDB" id="A0A5D0QZM3"/>
<organism evidence="8 9">
    <name type="scientific">Bizionia myxarmorum</name>
    <dbReference type="NCBI Taxonomy" id="291186"/>
    <lineage>
        <taxon>Bacteria</taxon>
        <taxon>Pseudomonadati</taxon>
        <taxon>Bacteroidota</taxon>
        <taxon>Flavobacteriia</taxon>
        <taxon>Flavobacteriales</taxon>
        <taxon>Flavobacteriaceae</taxon>
        <taxon>Bizionia</taxon>
    </lineage>
</organism>
<dbReference type="InterPro" id="IPR011010">
    <property type="entry name" value="DNA_brk_join_enz"/>
</dbReference>
<dbReference type="Gene3D" id="1.10.150.130">
    <property type="match status" value="1"/>
</dbReference>
<dbReference type="Proteomes" id="UP000323720">
    <property type="component" value="Unassembled WGS sequence"/>
</dbReference>
<keyword evidence="4" id="KW-0233">DNA recombination</keyword>
<name>A0A5D0QZM3_9FLAO</name>
<dbReference type="InterPro" id="IPR013762">
    <property type="entry name" value="Integrase-like_cat_sf"/>
</dbReference>